<reference evidence="4 5" key="1">
    <citation type="submission" date="2024-04" db="EMBL/GenBank/DDBJ databases">
        <title>Tritrichomonas musculus Genome.</title>
        <authorList>
            <person name="Alves-Ferreira E."/>
            <person name="Grigg M."/>
            <person name="Lorenzi H."/>
            <person name="Galac M."/>
        </authorList>
    </citation>
    <scope>NUCLEOTIDE SEQUENCE [LARGE SCALE GENOMIC DNA]</scope>
    <source>
        <strain evidence="4 5">EAF2021</strain>
    </source>
</reference>
<evidence type="ECO:0000313" key="4">
    <source>
        <dbReference type="EMBL" id="KAK8883224.1"/>
    </source>
</evidence>
<keyword evidence="4" id="KW-0346">Stress response</keyword>
<proteinExistence type="inferred from homology"/>
<comment type="similarity">
    <text evidence="3">Belongs to the heat shock protein 70 family.</text>
</comment>
<keyword evidence="2 3" id="KW-0067">ATP-binding</keyword>
<accession>A0ABR2JWR9</accession>
<dbReference type="SUPFAM" id="SSF53067">
    <property type="entry name" value="Actin-like ATPase domain"/>
    <property type="match status" value="2"/>
</dbReference>
<dbReference type="InterPro" id="IPR029047">
    <property type="entry name" value="HSP70_peptide-bd_sf"/>
</dbReference>
<dbReference type="SUPFAM" id="SSF100920">
    <property type="entry name" value="Heat shock protein 70kD (HSP70), peptide-binding domain"/>
    <property type="match status" value="1"/>
</dbReference>
<name>A0ABR2JWR9_9EUKA</name>
<evidence type="ECO:0000256" key="1">
    <source>
        <dbReference type="ARBA" id="ARBA00022741"/>
    </source>
</evidence>
<dbReference type="EMBL" id="JAPFFF010000009">
    <property type="protein sequence ID" value="KAK8883224.1"/>
    <property type="molecule type" value="Genomic_DNA"/>
</dbReference>
<evidence type="ECO:0000256" key="3">
    <source>
        <dbReference type="RuleBase" id="RU003322"/>
    </source>
</evidence>
<dbReference type="PANTHER" id="PTHR19375">
    <property type="entry name" value="HEAT SHOCK PROTEIN 70KDA"/>
    <property type="match status" value="1"/>
</dbReference>
<dbReference type="Gene3D" id="3.90.640.10">
    <property type="entry name" value="Actin, Chain A, domain 4"/>
    <property type="match status" value="1"/>
</dbReference>
<dbReference type="InterPro" id="IPR043129">
    <property type="entry name" value="ATPase_NBD"/>
</dbReference>
<evidence type="ECO:0000313" key="5">
    <source>
        <dbReference type="Proteomes" id="UP001470230"/>
    </source>
</evidence>
<dbReference type="PRINTS" id="PR00301">
    <property type="entry name" value="HEATSHOCK70"/>
</dbReference>
<keyword evidence="1 3" id="KW-0547">Nucleotide-binding</keyword>
<dbReference type="InterPro" id="IPR013126">
    <property type="entry name" value="Hsp_70_fam"/>
</dbReference>
<evidence type="ECO:0000256" key="2">
    <source>
        <dbReference type="ARBA" id="ARBA00022840"/>
    </source>
</evidence>
<sequence length="583" mass="66945">MRKNYIVGIDFGTTYSSIFEFDEAKKMPIGLTGSCSSYFYPTIVAFSHGNWYFGEQALKKNQCILDIKRMFGILQDSPVIENSKKLWETENIVLRKSSKNGLIKIGLKNGVKDSQPDVWMDPDEIASKFIRYLFTDNNLKISEHKKIVVTCPADFNTIQRKVLMKAIERAGFSPDFVTLLNEPSAAALSYFQDTNYENDYNNFLVCDFGGGTFDLTLLNISRKQFTVKSAYGDRYLGGRDFDMAIFEWAKKRFEIKLKRKLKKAEIKQIKNQCQDVKISLNQSPRVSIDILTEDDDEYSEMLTREIFEKLSEPILDKVFKVIDDFLTIQVKLNKKSIEAILLVGGSSNLYIFREKVKQYFGRDPLNYSLPREAIARGACYVAAMNDSYIDSPFNDLNFNQRLSHPIGTDIVSKPGDKRKFSEILHKNDTIPAHGQKKYYSISDNQKSVHIGIYECEELYLDNCVPIYEYNQRVKELPKGKAQITVKMDIDSNGILTATSKFKNLVTNEYDSDYDEEIYRENLNMSDISNYHLKNTDTVIASSGAKYIYEDLKQLVLSNRNPICIITGKPLTEKPEDFEEDPFG</sequence>
<gene>
    <name evidence="4" type="ORF">M9Y10_045875</name>
</gene>
<dbReference type="Gene3D" id="3.30.420.40">
    <property type="match status" value="2"/>
</dbReference>
<dbReference type="Proteomes" id="UP001470230">
    <property type="component" value="Unassembled WGS sequence"/>
</dbReference>
<comment type="caution">
    <text evidence="4">The sequence shown here is derived from an EMBL/GenBank/DDBJ whole genome shotgun (WGS) entry which is preliminary data.</text>
</comment>
<dbReference type="Gene3D" id="2.60.34.10">
    <property type="entry name" value="Substrate Binding Domain Of DNAk, Chain A, domain 1"/>
    <property type="match status" value="1"/>
</dbReference>
<keyword evidence="5" id="KW-1185">Reference proteome</keyword>
<protein>
    <submittedName>
        <fullName evidence="4">Heat shock protein ssb1</fullName>
    </submittedName>
</protein>
<dbReference type="Pfam" id="PF00012">
    <property type="entry name" value="HSP70"/>
    <property type="match status" value="1"/>
</dbReference>
<organism evidence="4 5">
    <name type="scientific">Tritrichomonas musculus</name>
    <dbReference type="NCBI Taxonomy" id="1915356"/>
    <lineage>
        <taxon>Eukaryota</taxon>
        <taxon>Metamonada</taxon>
        <taxon>Parabasalia</taxon>
        <taxon>Tritrichomonadida</taxon>
        <taxon>Tritrichomonadidae</taxon>
        <taxon>Tritrichomonas</taxon>
    </lineage>
</organism>